<dbReference type="InterPro" id="IPR020846">
    <property type="entry name" value="MFS_dom"/>
</dbReference>
<feature type="transmembrane region" description="Helical" evidence="6">
    <location>
        <begin position="353"/>
        <end position="372"/>
    </location>
</feature>
<dbReference type="SUPFAM" id="SSF103473">
    <property type="entry name" value="MFS general substrate transporter"/>
    <property type="match status" value="1"/>
</dbReference>
<feature type="transmembrane region" description="Helical" evidence="6">
    <location>
        <begin position="325"/>
        <end position="346"/>
    </location>
</feature>
<dbReference type="GO" id="GO:0022857">
    <property type="term" value="F:transmembrane transporter activity"/>
    <property type="evidence" value="ECO:0007669"/>
    <property type="project" value="InterPro"/>
</dbReference>
<dbReference type="AlphaFoldDB" id="A0A0H3YFD1"/>
<evidence type="ECO:0000256" key="4">
    <source>
        <dbReference type="ARBA" id="ARBA00023136"/>
    </source>
</evidence>
<feature type="transmembrane region" description="Helical" evidence="6">
    <location>
        <begin position="157"/>
        <end position="178"/>
    </location>
</feature>
<feature type="region of interest" description="Disordered" evidence="5">
    <location>
        <begin position="508"/>
        <end position="529"/>
    </location>
</feature>
<feature type="transmembrane region" description="Helical" evidence="6">
    <location>
        <begin position="297"/>
        <end position="319"/>
    </location>
</feature>
<evidence type="ECO:0000256" key="2">
    <source>
        <dbReference type="ARBA" id="ARBA00022692"/>
    </source>
</evidence>
<dbReference type="GO" id="GO:0016020">
    <property type="term" value="C:membrane"/>
    <property type="evidence" value="ECO:0007669"/>
    <property type="project" value="UniProtKB-SubCell"/>
</dbReference>
<protein>
    <submittedName>
        <fullName evidence="8">Slc22a-9</fullName>
    </submittedName>
</protein>
<feature type="transmembrane region" description="Helical" evidence="6">
    <location>
        <begin position="101"/>
        <end position="120"/>
    </location>
</feature>
<dbReference type="EMBL" id="KT163607">
    <property type="protein sequence ID" value="AKN21557.1"/>
    <property type="molecule type" value="mRNA"/>
</dbReference>
<evidence type="ECO:0000259" key="7">
    <source>
        <dbReference type="PROSITE" id="PS50850"/>
    </source>
</evidence>
<dbReference type="PANTHER" id="PTHR24064">
    <property type="entry name" value="SOLUTE CARRIER FAMILY 22 MEMBER"/>
    <property type="match status" value="1"/>
</dbReference>
<feature type="transmembrane region" description="Helical" evidence="6">
    <location>
        <begin position="216"/>
        <end position="234"/>
    </location>
</feature>
<accession>A0A0H3YFD1</accession>
<feature type="transmembrane region" description="Helical" evidence="6">
    <location>
        <begin position="190"/>
        <end position="210"/>
    </location>
</feature>
<dbReference type="Pfam" id="PF00083">
    <property type="entry name" value="Sugar_tr"/>
    <property type="match status" value="1"/>
</dbReference>
<reference evidence="8" key="1">
    <citation type="journal article" date="2015" name="Elife">
        <title>Stem cells and fluid flow drive cyst formation in an invertebrate excretory organ.</title>
        <authorList>
            <person name="Thi-Kim Vu H."/>
            <person name="Rink J.C."/>
            <person name="McKinney S.A."/>
            <person name="McClain M."/>
            <person name="Lakshmanaperumal N."/>
            <person name="Alexander R."/>
            <person name="Sanchez Alvarado A."/>
        </authorList>
    </citation>
    <scope>NUCLEOTIDE SEQUENCE</scope>
</reference>
<keyword evidence="3 6" id="KW-1133">Transmembrane helix</keyword>
<dbReference type="InterPro" id="IPR036259">
    <property type="entry name" value="MFS_trans_sf"/>
</dbReference>
<dbReference type="Gene3D" id="1.20.1250.20">
    <property type="entry name" value="MFS general substrate transporter like domains"/>
    <property type="match status" value="1"/>
</dbReference>
<dbReference type="PROSITE" id="PS00216">
    <property type="entry name" value="SUGAR_TRANSPORT_1"/>
    <property type="match status" value="1"/>
</dbReference>
<evidence type="ECO:0000256" key="6">
    <source>
        <dbReference type="SAM" id="Phobius"/>
    </source>
</evidence>
<sequence length="529" mass="60794">MFLDNILSDINKPLTFKIVAFFILSLPTFQSCSQIQNILFALFIPNFKCKFNSKSKFIVSKDQCSILMNGTTMNCKEWDFSLLPIGSTLVSDFGLVCDNRYLGDVILMVWYAMFLLGPLVGFMSDRFGRKNIVILSLVLETFSSILLALSPNFATYLTFRILLGLSASAVYISIVWLIESVSIEFRPFIGSFYWFYWTVAYMVFPITSFLARDWRLSQLFTLIPSVFYLFIFFMPESPRWLCVMNRKDEMMESLRFMSKINRLRFDVEKDQIYVENLVKEGNICVACKDTDFQSRSITALFCAFSINLIYSSMLVDIGILSSNMYLSVFLLGLMELPSLLLSYYVLRYIKRKIGFLLIGGVGSLLLFISIFFSKSIPLQSVIRIVLGCLSKIAISSCNQNIMVYVNELFPTTHRSFGITLLLISNFLSFSGAVLINRLSVISYFLPTLIYFSFLWIVGVVVYFSLPETKDLPIPETLIDMKMLKCGKEEEFVFYMQNKHKYFNNTVDNSDEKSSENLNEKSKLITGKNK</sequence>
<evidence type="ECO:0000313" key="8">
    <source>
        <dbReference type="EMBL" id="AKN21557.1"/>
    </source>
</evidence>
<comment type="subcellular location">
    <subcellularLocation>
        <location evidence="1">Membrane</location>
        <topology evidence="1">Multi-pass membrane protein</topology>
    </subcellularLocation>
</comment>
<evidence type="ECO:0000256" key="5">
    <source>
        <dbReference type="SAM" id="MobiDB-lite"/>
    </source>
</evidence>
<name>A0A0H3YFD1_SCHMD</name>
<proteinExistence type="evidence at transcript level"/>
<feature type="transmembrane region" description="Helical" evidence="6">
    <location>
        <begin position="132"/>
        <end position="151"/>
    </location>
</feature>
<evidence type="ECO:0000256" key="1">
    <source>
        <dbReference type="ARBA" id="ARBA00004141"/>
    </source>
</evidence>
<keyword evidence="2 6" id="KW-0812">Transmembrane</keyword>
<evidence type="ECO:0000256" key="3">
    <source>
        <dbReference type="ARBA" id="ARBA00022989"/>
    </source>
</evidence>
<gene>
    <name evidence="8" type="primary">slc22a-9</name>
</gene>
<feature type="transmembrane region" description="Helical" evidence="6">
    <location>
        <begin position="441"/>
        <end position="465"/>
    </location>
</feature>
<feature type="domain" description="Major facilitator superfamily (MFS) profile" evidence="7">
    <location>
        <begin position="38"/>
        <end position="469"/>
    </location>
</feature>
<dbReference type="InterPro" id="IPR005828">
    <property type="entry name" value="MFS_sugar_transport-like"/>
</dbReference>
<dbReference type="InterPro" id="IPR005829">
    <property type="entry name" value="Sugar_transporter_CS"/>
</dbReference>
<organism evidence="8">
    <name type="scientific">Schmidtea mediterranea</name>
    <name type="common">Freshwater planarian flatworm</name>
    <dbReference type="NCBI Taxonomy" id="79327"/>
    <lineage>
        <taxon>Eukaryota</taxon>
        <taxon>Metazoa</taxon>
        <taxon>Spiralia</taxon>
        <taxon>Lophotrochozoa</taxon>
        <taxon>Platyhelminthes</taxon>
        <taxon>Rhabditophora</taxon>
        <taxon>Seriata</taxon>
        <taxon>Tricladida</taxon>
        <taxon>Continenticola</taxon>
        <taxon>Geoplanoidea</taxon>
        <taxon>Dugesiidae</taxon>
        <taxon>Schmidtea</taxon>
    </lineage>
</organism>
<keyword evidence="4 6" id="KW-0472">Membrane</keyword>
<feature type="transmembrane region" description="Helical" evidence="6">
    <location>
        <begin position="416"/>
        <end position="435"/>
    </location>
</feature>
<feature type="compositionally biased region" description="Basic and acidic residues" evidence="5">
    <location>
        <begin position="509"/>
        <end position="522"/>
    </location>
</feature>
<dbReference type="PROSITE" id="PS50850">
    <property type="entry name" value="MFS"/>
    <property type="match status" value="1"/>
</dbReference>